<dbReference type="PANTHER" id="PTHR10350">
    <property type="entry name" value="NUCLEAR PORE COMPLEX PROTEIN NUP155"/>
    <property type="match status" value="1"/>
</dbReference>
<comment type="caution">
    <text evidence="7">The sequence shown here is derived from an EMBL/GenBank/DDBJ whole genome shotgun (WGS) entry which is preliminary data.</text>
</comment>
<dbReference type="Gene3D" id="1.20.58.1780">
    <property type="match status" value="1"/>
</dbReference>
<evidence type="ECO:0000256" key="4">
    <source>
        <dbReference type="ARBA" id="ARBA00023242"/>
    </source>
</evidence>
<name>A0AAW2ZFW0_9EUKA</name>
<comment type="similarity">
    <text evidence="2">Belongs to the non-repetitive/WGA-negative nucleoporin family.</text>
</comment>
<keyword evidence="4" id="KW-0539">Nucleus</keyword>
<proteinExistence type="inferred from homology"/>
<dbReference type="Gene3D" id="1.20.120.1880">
    <property type="entry name" value="Nucleoporin, helical C-terminal domain"/>
    <property type="match status" value="1"/>
</dbReference>
<feature type="domain" description="Nucleoporin Nup133/Nup155-like C-terminal" evidence="5">
    <location>
        <begin position="644"/>
        <end position="1326"/>
    </location>
</feature>
<dbReference type="InterPro" id="IPR042538">
    <property type="entry name" value="Nucleoporin_Nup155_C_3"/>
</dbReference>
<keyword evidence="3" id="KW-0813">Transport</keyword>
<dbReference type="Gene3D" id="1.25.40.440">
    <property type="entry name" value="Nucleoporin, helical domain, central subdomain"/>
    <property type="match status" value="1"/>
</dbReference>
<protein>
    <submittedName>
        <fullName evidence="7">Nucleoporin Nup155</fullName>
    </submittedName>
</protein>
<evidence type="ECO:0000259" key="5">
    <source>
        <dbReference type="Pfam" id="PF03177"/>
    </source>
</evidence>
<dbReference type="GO" id="GO:0017056">
    <property type="term" value="F:structural constituent of nuclear pore"/>
    <property type="evidence" value="ECO:0007669"/>
    <property type="project" value="InterPro"/>
</dbReference>
<evidence type="ECO:0000259" key="6">
    <source>
        <dbReference type="Pfam" id="PF08801"/>
    </source>
</evidence>
<dbReference type="GO" id="GO:0036228">
    <property type="term" value="P:protein localization to nuclear inner membrane"/>
    <property type="evidence" value="ECO:0007669"/>
    <property type="project" value="TreeGrafter"/>
</dbReference>
<organism evidence="7 8">
    <name type="scientific">Acrasis kona</name>
    <dbReference type="NCBI Taxonomy" id="1008807"/>
    <lineage>
        <taxon>Eukaryota</taxon>
        <taxon>Discoba</taxon>
        <taxon>Heterolobosea</taxon>
        <taxon>Tetramitia</taxon>
        <taxon>Eutetramitia</taxon>
        <taxon>Acrasidae</taxon>
        <taxon>Acrasis</taxon>
    </lineage>
</organism>
<dbReference type="InterPro" id="IPR014908">
    <property type="entry name" value="Nucleoporin_Nup133/Nup155_N"/>
</dbReference>
<evidence type="ECO:0000313" key="7">
    <source>
        <dbReference type="EMBL" id="KAL0487544.1"/>
    </source>
</evidence>
<dbReference type="GO" id="GO:0006606">
    <property type="term" value="P:protein import into nucleus"/>
    <property type="evidence" value="ECO:0007669"/>
    <property type="project" value="TreeGrafter"/>
</dbReference>
<reference evidence="7 8" key="1">
    <citation type="submission" date="2024-03" db="EMBL/GenBank/DDBJ databases">
        <title>The Acrasis kona genome and developmental transcriptomes reveal deep origins of eukaryotic multicellular pathways.</title>
        <authorList>
            <person name="Sheikh S."/>
            <person name="Fu C.-J."/>
            <person name="Brown M.W."/>
            <person name="Baldauf S.L."/>
        </authorList>
    </citation>
    <scope>NUCLEOTIDE SEQUENCE [LARGE SCALE GENOMIC DNA]</scope>
    <source>
        <strain evidence="7 8">ATCC MYA-3509</strain>
    </source>
</reference>
<accession>A0AAW2ZFW0</accession>
<dbReference type="GO" id="GO:0006405">
    <property type="term" value="P:RNA export from nucleus"/>
    <property type="evidence" value="ECO:0007669"/>
    <property type="project" value="TreeGrafter"/>
</dbReference>
<dbReference type="InterPro" id="IPR042533">
    <property type="entry name" value="Nucleoporin_Nup155_C_1"/>
</dbReference>
<dbReference type="GO" id="GO:0000972">
    <property type="term" value="P:transcription-dependent tethering of RNA polymerase II gene DNA at nuclear periphery"/>
    <property type="evidence" value="ECO:0007669"/>
    <property type="project" value="TreeGrafter"/>
</dbReference>
<dbReference type="InterPro" id="IPR007187">
    <property type="entry name" value="Nucleoporin_Nup133/Nup155_C"/>
</dbReference>
<evidence type="ECO:0000313" key="8">
    <source>
        <dbReference type="Proteomes" id="UP001431209"/>
    </source>
</evidence>
<dbReference type="InterPro" id="IPR004870">
    <property type="entry name" value="Nucleoporin_Nup155"/>
</dbReference>
<evidence type="ECO:0000256" key="1">
    <source>
        <dbReference type="ARBA" id="ARBA00004123"/>
    </source>
</evidence>
<dbReference type="Proteomes" id="UP001431209">
    <property type="component" value="Unassembled WGS sequence"/>
</dbReference>
<comment type="subcellular location">
    <subcellularLocation>
        <location evidence="1">Nucleus</location>
    </subcellularLocation>
</comment>
<gene>
    <name evidence="7" type="ORF">AKO1_000351</name>
</gene>
<dbReference type="InterPro" id="IPR042537">
    <property type="entry name" value="Nucleoporin_Nup155_C_2"/>
</dbReference>
<dbReference type="Pfam" id="PF03177">
    <property type="entry name" value="Nucleoporin_C"/>
    <property type="match status" value="1"/>
</dbReference>
<dbReference type="GO" id="GO:0044611">
    <property type="term" value="C:nuclear pore inner ring"/>
    <property type="evidence" value="ECO:0007669"/>
    <property type="project" value="TreeGrafter"/>
</dbReference>
<dbReference type="Gene3D" id="1.25.40.450">
    <property type="entry name" value="Nucleoporin, helical domain, N-terminal subdomain"/>
    <property type="match status" value="1"/>
</dbReference>
<dbReference type="PANTHER" id="PTHR10350:SF6">
    <property type="entry name" value="NUCLEAR PORE COMPLEX PROTEIN NUP155"/>
    <property type="match status" value="1"/>
</dbReference>
<evidence type="ECO:0000256" key="3">
    <source>
        <dbReference type="ARBA" id="ARBA00022448"/>
    </source>
</evidence>
<evidence type="ECO:0000256" key="2">
    <source>
        <dbReference type="ARBA" id="ARBA00007373"/>
    </source>
</evidence>
<keyword evidence="8" id="KW-1185">Reference proteome</keyword>
<sequence>MPSIDIGAANAAKTVASYLKRDEIKIDLELLGPEHNDNIFTEKQFAILPEPLFEQYSKLEYKCYMGLFPEIHRAWVTIDNKFYSWSYLDGSDFNLYDELDQVINCAGLVVPKPGVFKEYVKYLLVLATPAELILVAVTFNGQGSMEMNLLPTNYSAPSGNVQILQIRGTDTGRIFLTGRDGCLYELTYEAEDGWFRQKCRKLNHSQSHIKTLIPNFFKLATDQPIISLEVDSSRNLLYTLSENSIIEVYSLGRDGNSTDKLDTYNTLNRDLLQRFSRQFQQPQQVNLVGIKPVRSNESRNISLVAFSNKGDRFFFSFPNPLTTTQVYYSDMNVQTNAAGSHARRLELRFARSLQQAPAIATRVSPQRTHALNVELPQCKEIHEVFYSHGVFIAADTRTDDTDTLFTFNSEQRSISTRHPSPAVSLQNSNQTFLSETIGALNIRGRTYAIAEIPLYVEPKILSNTFNNELLTQHVRPRREFVCLSNNGIHLITKLRPIDRLLKILNSAEDVDLNIDRFFDIYGPDESCAMCVMLLCQSPFSEITYQPLPTSSQPVIPAQGSRLNLSTTTTSATPSHHRIATSEPRDLQIARIAEELLIRRGGEPKFDHSSMSRSNLLTTVGTTSPGYLYENTSSPLSRDVQYSYFHNGLYLYFARVIRPMWNHPLVDFVITVDPESRQSIYNISNTRFNSQEVQLVQDKLLALRNFFARHAHMYTLPGYHSQQQPTKNEPINQKLFGPSGLFKLKPDLEAQRLQQESLGNLFLLIDRSIQVLVFVETLCKNNLLQMLPINIPQDQVKSYCQSTFKDYCVEEKGAYEMKTMIKMIISNNPNDNTMDAVTNTLQKCETFFGVFDLEEFKAHDQLMRALHCSSGIEQEQYLEKALKTYTEISDKVLNISAITTKFEQLGAYDKAVQLALSAAQKIDPNHQALEYQKRAQQQVDNNQQDVTNHVHHANHYVQQSQRLYDLRMECYQAAIKVLQDLTPVRPETQNARNKVLKMMMLSQDLMFHESLYDWFVKHHLVDELLKLDPFHLESYLTKINQDLNILYKYYARNDHRDSIKRDDQHAAQVKLKLAHMPDQNLDERITHLGLAIGHARRAKDDVLLDKVKQDLDVAMVQKDVMTELISTTCHQQVADEAAQNDIRSLNNDLLTLSDLYNGIAIKYNLYQSQLDILYCADHRDESLIRDTFYRMVHQYAPGPRCTPIQLESLSKQLENNMIHSCSKMNNSIFFSIDYVLALLEDYNTLVKSFLNHPDRIRGQMHGADGNANLHIKDQMPIDVLEKCKLGLDSIYQGYCSLFTKTFKDRQNESLRRANVSDVSALENVLPRDQDGMLRVLYNTVLSLKNLIEWVKSSNASFADRQSFVPKVDRFMKNVAEYESTLNEFTQDTSKVRLMCLNIREMLMSLLDKRY</sequence>
<dbReference type="Pfam" id="PF08801">
    <property type="entry name" value="Nucleoporin_N"/>
    <property type="match status" value="1"/>
</dbReference>
<feature type="domain" description="Nucleoporin Nup133/Nup155-like N-terminal" evidence="6">
    <location>
        <begin position="38"/>
        <end position="489"/>
    </location>
</feature>
<dbReference type="EMBL" id="JAOPGA020001348">
    <property type="protein sequence ID" value="KAL0487544.1"/>
    <property type="molecule type" value="Genomic_DNA"/>
</dbReference>